<dbReference type="PANTHER" id="PTHR30151:SF0">
    <property type="entry name" value="ABC TRANSPORTER PERMEASE PROTEIN MJ0413-RELATED"/>
    <property type="match status" value="1"/>
</dbReference>
<evidence type="ECO:0000313" key="10">
    <source>
        <dbReference type="EMBL" id="MBW8482482.1"/>
    </source>
</evidence>
<feature type="transmembrane region" description="Helical" evidence="7">
    <location>
        <begin position="218"/>
        <end position="240"/>
    </location>
</feature>
<comment type="similarity">
    <text evidence="7">Belongs to the binding-protein-dependent transport system permease family.</text>
</comment>
<protein>
    <submittedName>
        <fullName evidence="10">ABC transporter permease</fullName>
    </submittedName>
</protein>
<sequence>MSVEHSPRLRAGGRAVPQRRSARGAGRPRLTRTGRAVRGLAGVLVLAAALEILARSGAVAADSLSPTSDIVVRAGELLGDGAFWSASLVPTLKAWGLGLVIAVAVAVPLGLLLGSVPYVNTATRAVVEFLRPIPSVALIPLVSLILGTGLEMKVVLIVYAAVWPVMFNTLYGLGDADPVAKDTLRSFGFGPLAVLWRVTLPAALPFIYTGVRLATSIALILAVGAEILAGFGDGLGIFIGQAMGTLDGTRDVMTGTLLAGCLGLLANSLLAFGERRLFRWHVREERS</sequence>
<accession>A0ABS7FQ28</accession>
<feature type="domain" description="ABC transmembrane type-1" evidence="9">
    <location>
        <begin position="88"/>
        <end position="270"/>
    </location>
</feature>
<comment type="caution">
    <text evidence="10">The sequence shown here is derived from an EMBL/GenBank/DDBJ whole genome shotgun (WGS) entry which is preliminary data.</text>
</comment>
<dbReference type="Proteomes" id="UP000774570">
    <property type="component" value="Unassembled WGS sequence"/>
</dbReference>
<keyword evidence="3" id="KW-1003">Cell membrane</keyword>
<dbReference type="InterPro" id="IPR035906">
    <property type="entry name" value="MetI-like_sf"/>
</dbReference>
<organism evidence="10 11">
    <name type="scientific">Actinomadura parmotrematis</name>
    <dbReference type="NCBI Taxonomy" id="2864039"/>
    <lineage>
        <taxon>Bacteria</taxon>
        <taxon>Bacillati</taxon>
        <taxon>Actinomycetota</taxon>
        <taxon>Actinomycetes</taxon>
        <taxon>Streptosporangiales</taxon>
        <taxon>Thermomonosporaceae</taxon>
        <taxon>Actinomadura</taxon>
    </lineage>
</organism>
<feature type="transmembrane region" description="Helical" evidence="7">
    <location>
        <begin position="252"/>
        <end position="273"/>
    </location>
</feature>
<dbReference type="CDD" id="cd06261">
    <property type="entry name" value="TM_PBP2"/>
    <property type="match status" value="1"/>
</dbReference>
<keyword evidence="2 7" id="KW-0813">Transport</keyword>
<name>A0ABS7FQ28_9ACTN</name>
<feature type="transmembrane region" description="Helical" evidence="7">
    <location>
        <begin position="94"/>
        <end position="117"/>
    </location>
</feature>
<dbReference type="Pfam" id="PF00528">
    <property type="entry name" value="BPD_transp_1"/>
    <property type="match status" value="1"/>
</dbReference>
<feature type="transmembrane region" description="Helical" evidence="7">
    <location>
        <begin position="154"/>
        <end position="174"/>
    </location>
</feature>
<dbReference type="PANTHER" id="PTHR30151">
    <property type="entry name" value="ALKANE SULFONATE ABC TRANSPORTER-RELATED, MEMBRANE SUBUNIT"/>
    <property type="match status" value="1"/>
</dbReference>
<dbReference type="SUPFAM" id="SSF161098">
    <property type="entry name" value="MetI-like"/>
    <property type="match status" value="1"/>
</dbReference>
<proteinExistence type="inferred from homology"/>
<evidence type="ECO:0000259" key="9">
    <source>
        <dbReference type="PROSITE" id="PS50928"/>
    </source>
</evidence>
<evidence type="ECO:0000256" key="7">
    <source>
        <dbReference type="RuleBase" id="RU363032"/>
    </source>
</evidence>
<dbReference type="PROSITE" id="PS50928">
    <property type="entry name" value="ABC_TM1"/>
    <property type="match status" value="1"/>
</dbReference>
<dbReference type="EMBL" id="JAIBOA010000004">
    <property type="protein sequence ID" value="MBW8482482.1"/>
    <property type="molecule type" value="Genomic_DNA"/>
</dbReference>
<feature type="region of interest" description="Disordered" evidence="8">
    <location>
        <begin position="1"/>
        <end position="28"/>
    </location>
</feature>
<evidence type="ECO:0000256" key="5">
    <source>
        <dbReference type="ARBA" id="ARBA00022989"/>
    </source>
</evidence>
<keyword evidence="4 7" id="KW-0812">Transmembrane</keyword>
<keyword evidence="11" id="KW-1185">Reference proteome</keyword>
<evidence type="ECO:0000256" key="4">
    <source>
        <dbReference type="ARBA" id="ARBA00022692"/>
    </source>
</evidence>
<feature type="transmembrane region" description="Helical" evidence="7">
    <location>
        <begin position="194"/>
        <end position="211"/>
    </location>
</feature>
<reference evidence="10 11" key="1">
    <citation type="submission" date="2021-07" db="EMBL/GenBank/DDBJ databases">
        <title>Actinomadura sp. PM05-2 isolated from lichen.</title>
        <authorList>
            <person name="Somphong A."/>
            <person name="Phongsopitanun W."/>
            <person name="Tanasupawat S."/>
            <person name="Peongsungnone V."/>
        </authorList>
    </citation>
    <scope>NUCLEOTIDE SEQUENCE [LARGE SCALE GENOMIC DNA]</scope>
    <source>
        <strain evidence="10 11">PM05-2</strain>
    </source>
</reference>
<evidence type="ECO:0000313" key="11">
    <source>
        <dbReference type="Proteomes" id="UP000774570"/>
    </source>
</evidence>
<dbReference type="Gene3D" id="1.10.3720.10">
    <property type="entry name" value="MetI-like"/>
    <property type="match status" value="1"/>
</dbReference>
<keyword evidence="6 7" id="KW-0472">Membrane</keyword>
<dbReference type="RefSeq" id="WP_220165022.1">
    <property type="nucleotide sequence ID" value="NZ_JAIBOA010000004.1"/>
</dbReference>
<gene>
    <name evidence="10" type="ORF">K1Y72_08915</name>
</gene>
<keyword evidence="5 7" id="KW-1133">Transmembrane helix</keyword>
<evidence type="ECO:0000256" key="8">
    <source>
        <dbReference type="SAM" id="MobiDB-lite"/>
    </source>
</evidence>
<evidence type="ECO:0000256" key="3">
    <source>
        <dbReference type="ARBA" id="ARBA00022475"/>
    </source>
</evidence>
<comment type="subcellular location">
    <subcellularLocation>
        <location evidence="1 7">Cell membrane</location>
        <topology evidence="1 7">Multi-pass membrane protein</topology>
    </subcellularLocation>
</comment>
<evidence type="ECO:0000256" key="2">
    <source>
        <dbReference type="ARBA" id="ARBA00022448"/>
    </source>
</evidence>
<evidence type="ECO:0000256" key="1">
    <source>
        <dbReference type="ARBA" id="ARBA00004651"/>
    </source>
</evidence>
<dbReference type="InterPro" id="IPR000515">
    <property type="entry name" value="MetI-like"/>
</dbReference>
<evidence type="ECO:0000256" key="6">
    <source>
        <dbReference type="ARBA" id="ARBA00023136"/>
    </source>
</evidence>